<dbReference type="Proteomes" id="UP000642748">
    <property type="component" value="Unassembled WGS sequence"/>
</dbReference>
<reference evidence="1" key="1">
    <citation type="submission" date="2021-01" db="EMBL/GenBank/DDBJ databases">
        <title>Whole genome shotgun sequence of Rugosimonospora africana NBRC 104875.</title>
        <authorList>
            <person name="Komaki H."/>
            <person name="Tamura T."/>
        </authorList>
    </citation>
    <scope>NUCLEOTIDE SEQUENCE</scope>
    <source>
        <strain evidence="1">NBRC 104875</strain>
    </source>
</reference>
<dbReference type="AlphaFoldDB" id="A0A8J3R1X6"/>
<protein>
    <submittedName>
        <fullName evidence="1">Uncharacterized protein</fullName>
    </submittedName>
</protein>
<keyword evidence="2" id="KW-1185">Reference proteome</keyword>
<accession>A0A8J3R1X6</accession>
<comment type="caution">
    <text evidence="1">The sequence shown here is derived from an EMBL/GenBank/DDBJ whole genome shotgun (WGS) entry which is preliminary data.</text>
</comment>
<organism evidence="1 2">
    <name type="scientific">Rugosimonospora africana</name>
    <dbReference type="NCBI Taxonomy" id="556532"/>
    <lineage>
        <taxon>Bacteria</taxon>
        <taxon>Bacillati</taxon>
        <taxon>Actinomycetota</taxon>
        <taxon>Actinomycetes</taxon>
        <taxon>Micromonosporales</taxon>
        <taxon>Micromonosporaceae</taxon>
        <taxon>Rugosimonospora</taxon>
    </lineage>
</organism>
<dbReference type="EMBL" id="BONZ01000093">
    <property type="protein sequence ID" value="GIH20332.1"/>
    <property type="molecule type" value="Genomic_DNA"/>
</dbReference>
<name>A0A8J3R1X6_9ACTN</name>
<gene>
    <name evidence="1" type="ORF">Raf01_85040</name>
</gene>
<sequence>MVEGAKPPPQSFEHMYDRPMTPLDLADLTPSQLDADIRAAAAEVFARVQAWHDSPAWCGGQDDRRGYADVVLAIIDIDEVPEPVDYAGLWRLTRAVAPILNHSWPDDPGPARDLATAVEALRRTTVTRLREAEQARRRGGRR</sequence>
<evidence type="ECO:0000313" key="1">
    <source>
        <dbReference type="EMBL" id="GIH20332.1"/>
    </source>
</evidence>
<proteinExistence type="predicted"/>
<evidence type="ECO:0000313" key="2">
    <source>
        <dbReference type="Proteomes" id="UP000642748"/>
    </source>
</evidence>